<reference evidence="2" key="1">
    <citation type="submission" date="2013-07" db="EMBL/GenBank/DDBJ databases">
        <title>The genome of an arbuscular mycorrhizal fungus provides insights into the evolution of the oldest plant symbiosis.</title>
        <authorList>
            <consortium name="DOE Joint Genome Institute"/>
            <person name="Tisserant E."/>
            <person name="Malbreil M."/>
            <person name="Kuo A."/>
            <person name="Kohler A."/>
            <person name="Symeonidi A."/>
            <person name="Balestrini R."/>
            <person name="Charron P."/>
            <person name="Duensing N."/>
            <person name="Frei-dit-Frey N."/>
            <person name="Gianinazzi-Pearson V."/>
            <person name="Gilbert B."/>
            <person name="Handa Y."/>
            <person name="Hijri M."/>
            <person name="Kaul R."/>
            <person name="Kawaguchi M."/>
            <person name="Krajinski F."/>
            <person name="Lammers P."/>
            <person name="Lapierre D."/>
            <person name="Masclaux F.G."/>
            <person name="Murat C."/>
            <person name="Morin E."/>
            <person name="Ndikumana S."/>
            <person name="Pagni M."/>
            <person name="Petitpierre D."/>
            <person name="Requena N."/>
            <person name="Rosikiewicz P."/>
            <person name="Riley R."/>
            <person name="Saito K."/>
            <person name="San Clemente H."/>
            <person name="Shapiro H."/>
            <person name="van Tuinen D."/>
            <person name="Becard G."/>
            <person name="Bonfante P."/>
            <person name="Paszkowski U."/>
            <person name="Shachar-Hill Y."/>
            <person name="Young J.P."/>
            <person name="Sanders I.R."/>
            <person name="Henrissat B."/>
            <person name="Rensing S.A."/>
            <person name="Grigoriev I.V."/>
            <person name="Corradi N."/>
            <person name="Roux C."/>
            <person name="Martin F."/>
        </authorList>
    </citation>
    <scope>NUCLEOTIDE SEQUENCE</scope>
    <source>
        <strain evidence="2">DAOM 197198</strain>
    </source>
</reference>
<proteinExistence type="predicted"/>
<feature type="compositionally biased region" description="Basic and acidic residues" evidence="1">
    <location>
        <begin position="96"/>
        <end position="111"/>
    </location>
</feature>
<dbReference type="STRING" id="747089.U9UNU3"/>
<protein>
    <submittedName>
        <fullName evidence="2">Uncharacterized protein</fullName>
    </submittedName>
</protein>
<evidence type="ECO:0000313" key="2">
    <source>
        <dbReference type="EMBL" id="ESA22040.1"/>
    </source>
</evidence>
<gene>
    <name evidence="2" type="ORF">GLOINDRAFT_16849</name>
</gene>
<feature type="region of interest" description="Disordered" evidence="1">
    <location>
        <begin position="1"/>
        <end position="160"/>
    </location>
</feature>
<dbReference type="AlphaFoldDB" id="U9UNU3"/>
<dbReference type="VEuPathDB" id="FungiDB:RhiirFUN_011266"/>
<organism evidence="2">
    <name type="scientific">Rhizophagus irregularis (strain DAOM 181602 / DAOM 197198 / MUCL 43194)</name>
    <name type="common">Arbuscular mycorrhizal fungus</name>
    <name type="synonym">Glomus intraradices</name>
    <dbReference type="NCBI Taxonomy" id="747089"/>
    <lineage>
        <taxon>Eukaryota</taxon>
        <taxon>Fungi</taxon>
        <taxon>Fungi incertae sedis</taxon>
        <taxon>Mucoromycota</taxon>
        <taxon>Glomeromycotina</taxon>
        <taxon>Glomeromycetes</taxon>
        <taxon>Glomerales</taxon>
        <taxon>Glomeraceae</taxon>
        <taxon>Rhizophagus</taxon>
    </lineage>
</organism>
<accession>U9UNU3</accession>
<dbReference type="HOGENOM" id="CLU_891803_0_0_1"/>
<dbReference type="EMBL" id="KI275939">
    <property type="protein sequence ID" value="ESA22040.1"/>
    <property type="molecule type" value="Genomic_DNA"/>
</dbReference>
<sequence>MTKARKSPKPAKASKPAKTNVSNETQAAKGRGRGGRGRGRAKAVTEPIEPIEPIEHVPNASGRGGRGRSKVKAVTKPIKPVEPEHAPIASGGGGCGRDRDRGHGKTNKPVESDVSTTIKDKTGHSGKSSPNVITVHDDDPIYDDPPDDFSTSELPERSQFGRNDYFTLDYSAILDESNEDNYELETTGASTSRITSLLQLSESEDGEDNIYDHSESSDEAEDGEDRKTEVSMSRGVKNVKKYMPKALNGMENILEVCQWLITERQDILFMANQMYNASNASLDSPLVNMPTSPLMMKPAAITPNDEKDLARL</sequence>
<feature type="region of interest" description="Disordered" evidence="1">
    <location>
        <begin position="201"/>
        <end position="232"/>
    </location>
</feature>
<feature type="compositionally biased region" description="Basic residues" evidence="1">
    <location>
        <begin position="30"/>
        <end position="41"/>
    </location>
</feature>
<name>U9UNU3_RHIID</name>
<evidence type="ECO:0000256" key="1">
    <source>
        <dbReference type="SAM" id="MobiDB-lite"/>
    </source>
</evidence>